<evidence type="ECO:0000259" key="7">
    <source>
        <dbReference type="PROSITE" id="PS50850"/>
    </source>
</evidence>
<dbReference type="InterPro" id="IPR020846">
    <property type="entry name" value="MFS_dom"/>
</dbReference>
<feature type="transmembrane region" description="Helical" evidence="6">
    <location>
        <begin position="136"/>
        <end position="154"/>
    </location>
</feature>
<dbReference type="InterPro" id="IPR005829">
    <property type="entry name" value="Sugar_transporter_CS"/>
</dbReference>
<dbReference type="InterPro" id="IPR005828">
    <property type="entry name" value="MFS_sugar_transport-like"/>
</dbReference>
<keyword evidence="2" id="KW-0813">Transport</keyword>
<feature type="transmembrane region" description="Helical" evidence="6">
    <location>
        <begin position="465"/>
        <end position="485"/>
    </location>
</feature>
<accession>A0A6P5MKX7</accession>
<feature type="transmembrane region" description="Helical" evidence="6">
    <location>
        <begin position="350"/>
        <end position="371"/>
    </location>
</feature>
<evidence type="ECO:0000256" key="2">
    <source>
        <dbReference type="ARBA" id="ARBA00022448"/>
    </source>
</evidence>
<dbReference type="InterPro" id="IPR036259">
    <property type="entry name" value="MFS_trans_sf"/>
</dbReference>
<dbReference type="PROSITE" id="PS00217">
    <property type="entry name" value="SUGAR_TRANSPORT_2"/>
    <property type="match status" value="1"/>
</dbReference>
<dbReference type="RefSeq" id="XP_020985130.1">
    <property type="nucleotide sequence ID" value="XM_021129471.2"/>
</dbReference>
<evidence type="ECO:0000256" key="1">
    <source>
        <dbReference type="ARBA" id="ARBA00004141"/>
    </source>
</evidence>
<organism evidence="8 9">
    <name type="scientific">Arachis duranensis</name>
    <name type="common">Wild peanut</name>
    <dbReference type="NCBI Taxonomy" id="130453"/>
    <lineage>
        <taxon>Eukaryota</taxon>
        <taxon>Viridiplantae</taxon>
        <taxon>Streptophyta</taxon>
        <taxon>Embryophyta</taxon>
        <taxon>Tracheophyta</taxon>
        <taxon>Spermatophyta</taxon>
        <taxon>Magnoliopsida</taxon>
        <taxon>eudicotyledons</taxon>
        <taxon>Gunneridae</taxon>
        <taxon>Pentapetalae</taxon>
        <taxon>rosids</taxon>
        <taxon>fabids</taxon>
        <taxon>Fabales</taxon>
        <taxon>Fabaceae</taxon>
        <taxon>Papilionoideae</taxon>
        <taxon>50 kb inversion clade</taxon>
        <taxon>dalbergioids sensu lato</taxon>
        <taxon>Dalbergieae</taxon>
        <taxon>Pterocarpus clade</taxon>
        <taxon>Arachis</taxon>
    </lineage>
</organism>
<dbReference type="KEGG" id="adu:107462447"/>
<reference evidence="8" key="1">
    <citation type="journal article" date="2016" name="Nat. Genet.">
        <title>The genome sequences of Arachis duranensis and Arachis ipaensis, the diploid ancestors of cultivated peanut.</title>
        <authorList>
            <person name="Bertioli D.J."/>
            <person name="Cannon S.B."/>
            <person name="Froenicke L."/>
            <person name="Huang G."/>
            <person name="Farmer A.D."/>
            <person name="Cannon E.K."/>
            <person name="Liu X."/>
            <person name="Gao D."/>
            <person name="Clevenger J."/>
            <person name="Dash S."/>
            <person name="Ren L."/>
            <person name="Moretzsohn M.C."/>
            <person name="Shirasawa K."/>
            <person name="Huang W."/>
            <person name="Vidigal B."/>
            <person name="Abernathy B."/>
            <person name="Chu Y."/>
            <person name="Niederhuth C.E."/>
            <person name="Umale P."/>
            <person name="Araujo A.C."/>
            <person name="Kozik A."/>
            <person name="Kim K.D."/>
            <person name="Burow M.D."/>
            <person name="Varshney R.K."/>
            <person name="Wang X."/>
            <person name="Zhang X."/>
            <person name="Barkley N."/>
            <person name="Guimaraes P.M."/>
            <person name="Isobe S."/>
            <person name="Guo B."/>
            <person name="Liao B."/>
            <person name="Stalker H.T."/>
            <person name="Schmitz R.J."/>
            <person name="Scheffler B.E."/>
            <person name="Leal-Bertioli S.C."/>
            <person name="Xun X."/>
            <person name="Jackson S.A."/>
            <person name="Michelmore R."/>
            <person name="Ozias-Akins P."/>
        </authorList>
    </citation>
    <scope>NUCLEOTIDE SEQUENCE [LARGE SCALE GENOMIC DNA]</scope>
    <source>
        <strain evidence="8">cv. V14167</strain>
    </source>
</reference>
<dbReference type="PANTHER" id="PTHR24064">
    <property type="entry name" value="SOLUTE CARRIER FAMILY 22 MEMBER"/>
    <property type="match status" value="1"/>
</dbReference>
<gene>
    <name evidence="9" type="primary">LOC107462447</name>
</gene>
<feature type="transmembrane region" description="Helical" evidence="6">
    <location>
        <begin position="195"/>
        <end position="217"/>
    </location>
</feature>
<dbReference type="PROSITE" id="PS00216">
    <property type="entry name" value="SUGAR_TRANSPORT_1"/>
    <property type="match status" value="1"/>
</dbReference>
<sequence length="505" mass="55087">MSAEKNSEAVVEKLSIDEMLQKHCGEFGKWQLKHFVLTNLAWTFYAFHIMVMPFADRIPEWRCVGRDCEGGGSVCELSPGEWEWVGGRSGSTVSEWGLICGDKFKVGLVQSIFFAGCMIGAGIFGHLSDSFLGRKGSLTVACALNGIFGCITAFSPNYWIYTILRFLTGFSSGGVGLCAFVLATEPIGPTKRGSAGMSTFYFFSSGIALVSLVAYIFQMWRHLYIAASIPSLLYVFIVIPFLSESPRWYLVRGRITEATQIMALIASSNGRHLPSGVFLALEEESSTNDEEEEEEFLMEDKVAQIGSIVDVIRFPMTRTRLLVAIVLNFVGSLVYYGISLNVVNLKTNLYMNVALNAIAEMPAFGITAVLLERYGRKPLTIGTMWFSGFFCLLGSLTKNVGIWKIVRMVCGILGVFGMAGTYNLLFIYTAELFPTVVRNAALGCTNQAAEMGAILAPIVVVLGGWLPFAVFAVSGIVGGAFAFLLPETHNQPLYDTFAGLVAASV</sequence>
<feature type="transmembrane region" description="Helical" evidence="6">
    <location>
        <begin position="402"/>
        <end position="428"/>
    </location>
</feature>
<evidence type="ECO:0000313" key="8">
    <source>
        <dbReference type="Proteomes" id="UP000515211"/>
    </source>
</evidence>
<dbReference type="GeneID" id="107462447"/>
<feature type="transmembrane region" description="Helical" evidence="6">
    <location>
        <begin position="160"/>
        <end position="183"/>
    </location>
</feature>
<keyword evidence="3 6" id="KW-0812">Transmembrane</keyword>
<protein>
    <submittedName>
        <fullName evidence="9">Organic cation/carnitine transporter 4</fullName>
    </submittedName>
</protein>
<evidence type="ECO:0000256" key="6">
    <source>
        <dbReference type="SAM" id="Phobius"/>
    </source>
</evidence>
<evidence type="ECO:0000256" key="3">
    <source>
        <dbReference type="ARBA" id="ARBA00022692"/>
    </source>
</evidence>
<dbReference type="GO" id="GO:0022857">
    <property type="term" value="F:transmembrane transporter activity"/>
    <property type="evidence" value="ECO:0007669"/>
    <property type="project" value="InterPro"/>
</dbReference>
<keyword evidence="4 6" id="KW-1133">Transmembrane helix</keyword>
<proteinExistence type="predicted"/>
<dbReference type="GO" id="GO:0016020">
    <property type="term" value="C:membrane"/>
    <property type="evidence" value="ECO:0007669"/>
    <property type="project" value="UniProtKB-SubCell"/>
</dbReference>
<dbReference type="Gene3D" id="1.20.1250.20">
    <property type="entry name" value="MFS general substrate transporter like domains"/>
    <property type="match status" value="1"/>
</dbReference>
<dbReference type="PROSITE" id="PS50850">
    <property type="entry name" value="MFS"/>
    <property type="match status" value="1"/>
</dbReference>
<comment type="subcellular location">
    <subcellularLocation>
        <location evidence="1">Membrane</location>
        <topology evidence="1">Multi-pass membrane protein</topology>
    </subcellularLocation>
</comment>
<dbReference type="Proteomes" id="UP000515211">
    <property type="component" value="Chromosome 8"/>
</dbReference>
<dbReference type="SUPFAM" id="SSF103473">
    <property type="entry name" value="MFS general substrate transporter"/>
    <property type="match status" value="1"/>
</dbReference>
<keyword evidence="5 6" id="KW-0472">Membrane</keyword>
<keyword evidence="8" id="KW-1185">Reference proteome</keyword>
<reference evidence="9" key="2">
    <citation type="submission" date="2025-08" db="UniProtKB">
        <authorList>
            <consortium name="RefSeq"/>
        </authorList>
    </citation>
    <scope>IDENTIFICATION</scope>
    <source>
        <tissue evidence="9">Whole plant</tissue>
    </source>
</reference>
<feature type="transmembrane region" description="Helical" evidence="6">
    <location>
        <begin position="223"/>
        <end position="242"/>
    </location>
</feature>
<name>A0A6P5MKX7_ARADU</name>
<evidence type="ECO:0000256" key="4">
    <source>
        <dbReference type="ARBA" id="ARBA00022989"/>
    </source>
</evidence>
<evidence type="ECO:0000256" key="5">
    <source>
        <dbReference type="ARBA" id="ARBA00023136"/>
    </source>
</evidence>
<dbReference type="Pfam" id="PF00083">
    <property type="entry name" value="Sugar_tr"/>
    <property type="match status" value="1"/>
</dbReference>
<feature type="transmembrane region" description="Helical" evidence="6">
    <location>
        <begin position="378"/>
        <end position="396"/>
    </location>
</feature>
<feature type="transmembrane region" description="Helical" evidence="6">
    <location>
        <begin position="321"/>
        <end position="338"/>
    </location>
</feature>
<dbReference type="AlphaFoldDB" id="A0A6P5MKX7"/>
<feature type="transmembrane region" description="Helical" evidence="6">
    <location>
        <begin position="104"/>
        <end position="124"/>
    </location>
</feature>
<evidence type="ECO:0000313" key="9">
    <source>
        <dbReference type="RefSeq" id="XP_020985130.1"/>
    </source>
</evidence>
<feature type="domain" description="Major facilitator superfamily (MFS) profile" evidence="7">
    <location>
        <begin position="34"/>
        <end position="490"/>
    </location>
</feature>